<feature type="domain" description="CobB/CobQ-like glutamine amidotransferase" evidence="2">
    <location>
        <begin position="7"/>
        <end position="196"/>
    </location>
</feature>
<evidence type="ECO:0000256" key="1">
    <source>
        <dbReference type="ARBA" id="ARBA00022962"/>
    </source>
</evidence>
<proteinExistence type="inferred from homology"/>
<protein>
    <submittedName>
        <fullName evidence="3">Unannotated protein</fullName>
    </submittedName>
</protein>
<dbReference type="GO" id="GO:0009236">
    <property type="term" value="P:cobalamin biosynthetic process"/>
    <property type="evidence" value="ECO:0007669"/>
    <property type="project" value="InterPro"/>
</dbReference>
<dbReference type="SUPFAM" id="SSF52317">
    <property type="entry name" value="Class I glutamine amidotransferase-like"/>
    <property type="match status" value="1"/>
</dbReference>
<evidence type="ECO:0000313" key="4">
    <source>
        <dbReference type="EMBL" id="CAB4855739.1"/>
    </source>
</evidence>
<dbReference type="Pfam" id="PF07685">
    <property type="entry name" value="GATase_3"/>
    <property type="match status" value="1"/>
</dbReference>
<dbReference type="EMBL" id="CAFBLE010000001">
    <property type="protein sequence ID" value="CAB4855739.1"/>
    <property type="molecule type" value="Genomic_DNA"/>
</dbReference>
<evidence type="ECO:0000313" key="3">
    <source>
        <dbReference type="EMBL" id="CAB4739384.1"/>
    </source>
</evidence>
<reference evidence="3" key="1">
    <citation type="submission" date="2020-05" db="EMBL/GenBank/DDBJ databases">
        <authorList>
            <person name="Chiriac C."/>
            <person name="Salcher M."/>
            <person name="Ghai R."/>
            <person name="Kavagutti S V."/>
        </authorList>
    </citation>
    <scope>NUCLEOTIDE SEQUENCE</scope>
</reference>
<dbReference type="Gene3D" id="3.40.50.880">
    <property type="match status" value="1"/>
</dbReference>
<dbReference type="PROSITE" id="PS51274">
    <property type="entry name" value="GATASE_COBBQ"/>
    <property type="match status" value="1"/>
</dbReference>
<dbReference type="HAMAP" id="MF_02213">
    <property type="entry name" value="Lipid_II_synth_GatD"/>
    <property type="match status" value="1"/>
</dbReference>
<sequence length="231" mass="24737">MTLTLVHLLPELLGTYGDRGNVDIASWRLTQRGIAHEVLTIHVGDVIPTNADLYFLGGGEDDAQIAAVEILAKNQVTEKIIKQGGHFFAVCAGFQLLGESFPASGERIISGLGILPIKTVAGSPRSVGELLATATIPIAMLTGFENHSGQTHFLQDLQPLGRIEKGIGNSPESKVDGVVTEQILATYMHGPAFARNPELADWVLSRKVGALTKLDAPIFQQLHDERVATVS</sequence>
<accession>A0A6J6SX56</accession>
<dbReference type="EMBL" id="CAFBMV010000003">
    <property type="protein sequence ID" value="CAB4918371.1"/>
    <property type="molecule type" value="Genomic_DNA"/>
</dbReference>
<dbReference type="EMBL" id="CAFBQL010000003">
    <property type="protein sequence ID" value="CAB5056466.1"/>
    <property type="molecule type" value="Genomic_DNA"/>
</dbReference>
<dbReference type="GO" id="GO:0071555">
    <property type="term" value="P:cell wall organization"/>
    <property type="evidence" value="ECO:0007669"/>
    <property type="project" value="InterPro"/>
</dbReference>
<gene>
    <name evidence="3" type="ORF">UFOPK2822_00062</name>
    <name evidence="4" type="ORF">UFOPK3346_00111</name>
    <name evidence="5" type="ORF">UFOPK3670_00493</name>
    <name evidence="6" type="ORF">UFOPK4308_00611</name>
</gene>
<dbReference type="InterPro" id="IPR033949">
    <property type="entry name" value="CobQ_GATase1"/>
</dbReference>
<dbReference type="AlphaFoldDB" id="A0A6J6SX56"/>
<dbReference type="CDD" id="cd01750">
    <property type="entry name" value="GATase1_CobQ"/>
    <property type="match status" value="1"/>
</dbReference>
<dbReference type="InterPro" id="IPR043702">
    <property type="entry name" value="Lipid_II_synth_GatD"/>
</dbReference>
<name>A0A6J6SX56_9ZZZZ</name>
<dbReference type="PANTHER" id="PTHR21343">
    <property type="entry name" value="DETHIOBIOTIN SYNTHETASE"/>
    <property type="match status" value="1"/>
</dbReference>
<evidence type="ECO:0000313" key="6">
    <source>
        <dbReference type="EMBL" id="CAB5056466.1"/>
    </source>
</evidence>
<evidence type="ECO:0000313" key="5">
    <source>
        <dbReference type="EMBL" id="CAB4918371.1"/>
    </source>
</evidence>
<dbReference type="GO" id="GO:0004359">
    <property type="term" value="F:glutaminase activity"/>
    <property type="evidence" value="ECO:0007669"/>
    <property type="project" value="InterPro"/>
</dbReference>
<organism evidence="3">
    <name type="scientific">freshwater metagenome</name>
    <dbReference type="NCBI Taxonomy" id="449393"/>
    <lineage>
        <taxon>unclassified sequences</taxon>
        <taxon>metagenomes</taxon>
        <taxon>ecological metagenomes</taxon>
    </lineage>
</organism>
<dbReference type="EMBL" id="CAEZZC010000001">
    <property type="protein sequence ID" value="CAB4739384.1"/>
    <property type="molecule type" value="Genomic_DNA"/>
</dbReference>
<dbReference type="InterPro" id="IPR011698">
    <property type="entry name" value="GATase_3"/>
</dbReference>
<evidence type="ECO:0000259" key="2">
    <source>
        <dbReference type="Pfam" id="PF07685"/>
    </source>
</evidence>
<dbReference type="PANTHER" id="PTHR21343:SF9">
    <property type="entry name" value="LIPID II ISOGLUTAMINYL SYNTHASE (GLUTAMINE-HYDROLYZING) SUBUNIT GATD"/>
    <property type="match status" value="1"/>
</dbReference>
<dbReference type="InterPro" id="IPR029062">
    <property type="entry name" value="Class_I_gatase-like"/>
</dbReference>
<keyword evidence="1" id="KW-0315">Glutamine amidotransferase</keyword>